<name>A0A0U2P6E6_9GAMM</name>
<dbReference type="EMBL" id="CP013611">
    <property type="protein sequence ID" value="ALU42717.1"/>
    <property type="molecule type" value="Genomic_DNA"/>
</dbReference>
<dbReference type="KEGG" id="prr:AT705_06945"/>
<protein>
    <recommendedName>
        <fullName evidence="1">FAD-binding domain-containing protein</fullName>
    </recommendedName>
</protein>
<evidence type="ECO:0000313" key="3">
    <source>
        <dbReference type="Proteomes" id="UP000069015"/>
    </source>
</evidence>
<proteinExistence type="predicted"/>
<dbReference type="Pfam" id="PF01494">
    <property type="entry name" value="FAD_binding_3"/>
    <property type="match status" value="1"/>
</dbReference>
<feature type="domain" description="FAD-binding" evidence="1">
    <location>
        <begin position="7"/>
        <end position="322"/>
    </location>
</feature>
<dbReference type="Proteomes" id="UP000069015">
    <property type="component" value="Chromosome 1"/>
</dbReference>
<accession>A0A0U2P6E6</accession>
<organism evidence="2 3">
    <name type="scientific">Pseudoalteromonas rubra</name>
    <dbReference type="NCBI Taxonomy" id="43658"/>
    <lineage>
        <taxon>Bacteria</taxon>
        <taxon>Pseudomonadati</taxon>
        <taxon>Pseudomonadota</taxon>
        <taxon>Gammaproteobacteria</taxon>
        <taxon>Alteromonadales</taxon>
        <taxon>Pseudoalteromonadaceae</taxon>
        <taxon>Pseudoalteromonas</taxon>
    </lineage>
</organism>
<dbReference type="SUPFAM" id="SSF51905">
    <property type="entry name" value="FAD/NAD(P)-binding domain"/>
    <property type="match status" value="1"/>
</dbReference>
<sequence length="383" mass="42145">MTQVKHCQIAIIGAGVAGCIAALALSRHFQVLLIDKQAACPDKVGECLPPAAARVLRNLELLHAFEQRQDLHIPNYGIRSHWGSEHGLINDTLSNPDGTGWQLNRAGFENWLREQVTARGIETLWPAKLLDAQPGSDGWLLHLATQTQIQASAQSIAVPCHFVIDATGRHSAFATKLGLKRKVLDKQIALWASLDCAMENQLACINTSPQGWWYSAKLPAQRRVLALQTDSDLLEKGLQHDLSQFCHLARSQAGLKALLPKGIEQSGNMQLHGVVSANSTCLTQTAGHRWAALGDAACSFDPLSSQGMFNAMATAMQLTNSLTGHGLTDPSATIEIARLHQTQIGAIWQRYLSHRAHFYGQEQRWPDAPYWQRRQTQKNAELS</sequence>
<reference evidence="2 3" key="1">
    <citation type="submission" date="2015-12" db="EMBL/GenBank/DDBJ databases">
        <title>Complete genome sequence of Pseudoalteromonas rubra SCSIO 6842, harboring a conjugative plasmid.</title>
        <authorList>
            <person name="Li B."/>
            <person name="Wang X."/>
        </authorList>
    </citation>
    <scope>NUCLEOTIDE SEQUENCE [LARGE SCALE GENOMIC DNA]</scope>
    <source>
        <strain evidence="2 3">SCSIO 6842</strain>
    </source>
</reference>
<dbReference type="GO" id="GO:0071949">
    <property type="term" value="F:FAD binding"/>
    <property type="evidence" value="ECO:0007669"/>
    <property type="project" value="InterPro"/>
</dbReference>
<gene>
    <name evidence="2" type="ORF">AT705_06945</name>
</gene>
<dbReference type="PROSITE" id="PS51257">
    <property type="entry name" value="PROKAR_LIPOPROTEIN"/>
    <property type="match status" value="1"/>
</dbReference>
<dbReference type="InterPro" id="IPR002938">
    <property type="entry name" value="FAD-bd"/>
</dbReference>
<dbReference type="PRINTS" id="PR00420">
    <property type="entry name" value="RNGMNOXGNASE"/>
</dbReference>
<dbReference type="InterPro" id="IPR036188">
    <property type="entry name" value="FAD/NAD-bd_sf"/>
</dbReference>
<dbReference type="PANTHER" id="PTHR43747">
    <property type="entry name" value="FAD-BINDING PROTEIN"/>
    <property type="match status" value="1"/>
</dbReference>
<dbReference type="Gene3D" id="3.50.50.60">
    <property type="entry name" value="FAD/NAD(P)-binding domain"/>
    <property type="match status" value="1"/>
</dbReference>
<dbReference type="Gene3D" id="3.30.9.100">
    <property type="match status" value="1"/>
</dbReference>
<dbReference type="AlphaFoldDB" id="A0A0U2P6E6"/>
<dbReference type="RefSeq" id="WP_058796037.1">
    <property type="nucleotide sequence ID" value="NZ_CP013611.1"/>
</dbReference>
<dbReference type="PANTHER" id="PTHR43747:SF1">
    <property type="entry name" value="SLR1998 PROTEIN"/>
    <property type="match status" value="1"/>
</dbReference>
<dbReference type="InterPro" id="IPR050816">
    <property type="entry name" value="Flavin-dep_Halogenase_NPB"/>
</dbReference>
<evidence type="ECO:0000259" key="1">
    <source>
        <dbReference type="Pfam" id="PF01494"/>
    </source>
</evidence>
<evidence type="ECO:0000313" key="2">
    <source>
        <dbReference type="EMBL" id="ALU42717.1"/>
    </source>
</evidence>